<name>A0AA41Q675_9ACTN</name>
<sequence length="324" mass="34149">MPMPSDLDLRKVRVLRELDQRGTVSAVAEALHLTPSAVSQQLTALARETGVRLLEPAGRRVRLTGAARVLLRHADQLFAQLERVHADLAAYQEGGTAEVRVTAFGSAITGLVLPAVRDLRERRPGLSLILRESELPEGHVGLVHGEMDIAIVIAAPNGPAGDDARFARVPLLADPLDVMLPADHPLARSRSIALTDLVDEAWVTGSVGACSHLTATACAAAGFAPKVVHRADEWTTVFGLVEAGLGISLVPRLVTARVGQMIPQRAGGVVIRELAGVPPQRHIAAYVRNGSEEAPHLAVVLDAFAAQAARVRTGRPMAAVAAGA</sequence>
<dbReference type="SUPFAM" id="SSF53850">
    <property type="entry name" value="Periplasmic binding protein-like II"/>
    <property type="match status" value="1"/>
</dbReference>
<keyword evidence="3" id="KW-0238">DNA-binding</keyword>
<feature type="domain" description="HTH lysR-type" evidence="5">
    <location>
        <begin position="7"/>
        <end position="64"/>
    </location>
</feature>
<keyword evidence="4" id="KW-0804">Transcription</keyword>
<dbReference type="RefSeq" id="WP_235056723.1">
    <property type="nucleotide sequence ID" value="NZ_JAKFHA010000029.1"/>
</dbReference>
<comment type="similarity">
    <text evidence="1">Belongs to the LysR transcriptional regulatory family.</text>
</comment>
<evidence type="ECO:0000256" key="3">
    <source>
        <dbReference type="ARBA" id="ARBA00023125"/>
    </source>
</evidence>
<evidence type="ECO:0000256" key="2">
    <source>
        <dbReference type="ARBA" id="ARBA00023015"/>
    </source>
</evidence>
<dbReference type="Pfam" id="PF03466">
    <property type="entry name" value="LysR_substrate"/>
    <property type="match status" value="1"/>
</dbReference>
<evidence type="ECO:0000259" key="5">
    <source>
        <dbReference type="PROSITE" id="PS50931"/>
    </source>
</evidence>
<dbReference type="Gene3D" id="3.40.190.10">
    <property type="entry name" value="Periplasmic binding protein-like II"/>
    <property type="match status" value="2"/>
</dbReference>
<reference evidence="6" key="1">
    <citation type="submission" date="2022-01" db="EMBL/GenBank/DDBJ databases">
        <title>Genome-Based Taxonomic Classification of the Phylum Actinobacteria.</title>
        <authorList>
            <person name="Gao Y."/>
        </authorList>
    </citation>
    <scope>NUCLEOTIDE SEQUENCE</scope>
    <source>
        <strain evidence="6">KLBMP 8922</strain>
    </source>
</reference>
<dbReference type="InterPro" id="IPR036390">
    <property type="entry name" value="WH_DNA-bd_sf"/>
</dbReference>
<keyword evidence="7" id="KW-1185">Reference proteome</keyword>
<organism evidence="6 7">
    <name type="scientific">Yinghuangia soli</name>
    <dbReference type="NCBI Taxonomy" id="2908204"/>
    <lineage>
        <taxon>Bacteria</taxon>
        <taxon>Bacillati</taxon>
        <taxon>Actinomycetota</taxon>
        <taxon>Actinomycetes</taxon>
        <taxon>Kitasatosporales</taxon>
        <taxon>Streptomycetaceae</taxon>
        <taxon>Yinghuangia</taxon>
    </lineage>
</organism>
<dbReference type="InterPro" id="IPR005119">
    <property type="entry name" value="LysR_subst-bd"/>
</dbReference>
<dbReference type="Proteomes" id="UP001165378">
    <property type="component" value="Unassembled WGS sequence"/>
</dbReference>
<dbReference type="GO" id="GO:0003700">
    <property type="term" value="F:DNA-binding transcription factor activity"/>
    <property type="evidence" value="ECO:0007669"/>
    <property type="project" value="InterPro"/>
</dbReference>
<dbReference type="EMBL" id="JAKFHA010000029">
    <property type="protein sequence ID" value="MCF2532001.1"/>
    <property type="molecule type" value="Genomic_DNA"/>
</dbReference>
<evidence type="ECO:0000256" key="1">
    <source>
        <dbReference type="ARBA" id="ARBA00009437"/>
    </source>
</evidence>
<dbReference type="AlphaFoldDB" id="A0AA41Q675"/>
<dbReference type="InterPro" id="IPR036388">
    <property type="entry name" value="WH-like_DNA-bd_sf"/>
</dbReference>
<dbReference type="SUPFAM" id="SSF46785">
    <property type="entry name" value="Winged helix' DNA-binding domain"/>
    <property type="match status" value="1"/>
</dbReference>
<dbReference type="Gene3D" id="1.10.10.10">
    <property type="entry name" value="Winged helix-like DNA-binding domain superfamily/Winged helix DNA-binding domain"/>
    <property type="match status" value="1"/>
</dbReference>
<accession>A0AA41Q675</accession>
<protein>
    <submittedName>
        <fullName evidence="6">LysR family transcriptional regulator</fullName>
    </submittedName>
</protein>
<dbReference type="GO" id="GO:0003677">
    <property type="term" value="F:DNA binding"/>
    <property type="evidence" value="ECO:0007669"/>
    <property type="project" value="UniProtKB-KW"/>
</dbReference>
<proteinExistence type="inferred from homology"/>
<dbReference type="InterPro" id="IPR000847">
    <property type="entry name" value="LysR_HTH_N"/>
</dbReference>
<dbReference type="PROSITE" id="PS50931">
    <property type="entry name" value="HTH_LYSR"/>
    <property type="match status" value="1"/>
</dbReference>
<comment type="caution">
    <text evidence="6">The sequence shown here is derived from an EMBL/GenBank/DDBJ whole genome shotgun (WGS) entry which is preliminary data.</text>
</comment>
<dbReference type="CDD" id="cd08423">
    <property type="entry name" value="PBP2_LTTR_like_6"/>
    <property type="match status" value="1"/>
</dbReference>
<dbReference type="PANTHER" id="PTHR30346">
    <property type="entry name" value="TRANSCRIPTIONAL DUAL REGULATOR HCAR-RELATED"/>
    <property type="match status" value="1"/>
</dbReference>
<evidence type="ECO:0000313" key="6">
    <source>
        <dbReference type="EMBL" id="MCF2532001.1"/>
    </source>
</evidence>
<dbReference type="PANTHER" id="PTHR30346:SF29">
    <property type="entry name" value="LYSR SUBSTRATE-BINDING"/>
    <property type="match status" value="1"/>
</dbReference>
<keyword evidence="2" id="KW-0805">Transcription regulation</keyword>
<evidence type="ECO:0000313" key="7">
    <source>
        <dbReference type="Proteomes" id="UP001165378"/>
    </source>
</evidence>
<gene>
    <name evidence="6" type="ORF">LZ495_32960</name>
</gene>
<evidence type="ECO:0000256" key="4">
    <source>
        <dbReference type="ARBA" id="ARBA00023163"/>
    </source>
</evidence>
<dbReference type="GO" id="GO:0032993">
    <property type="term" value="C:protein-DNA complex"/>
    <property type="evidence" value="ECO:0007669"/>
    <property type="project" value="TreeGrafter"/>
</dbReference>
<dbReference type="Pfam" id="PF00126">
    <property type="entry name" value="HTH_1"/>
    <property type="match status" value="1"/>
</dbReference>